<dbReference type="PANTHER" id="PTHR44324">
    <property type="entry name" value="WD40 REPEAT DOMAIN 95"/>
    <property type="match status" value="1"/>
</dbReference>
<dbReference type="OrthoDB" id="691673at2759"/>
<accession>A0A9P0CL43</accession>
<feature type="non-terminal residue" evidence="3">
    <location>
        <position position="394"/>
    </location>
</feature>
<dbReference type="SUPFAM" id="SSF50978">
    <property type="entry name" value="WD40 repeat-like"/>
    <property type="match status" value="1"/>
</dbReference>
<protein>
    <submittedName>
        <fullName evidence="3">Uncharacterized protein</fullName>
    </submittedName>
</protein>
<dbReference type="SMART" id="SM00320">
    <property type="entry name" value="WD40"/>
    <property type="match status" value="3"/>
</dbReference>
<dbReference type="Pfam" id="PF00400">
    <property type="entry name" value="WD40"/>
    <property type="match status" value="2"/>
</dbReference>
<dbReference type="InterPro" id="IPR015943">
    <property type="entry name" value="WD40/YVTN_repeat-like_dom_sf"/>
</dbReference>
<sequence length="394" mass="45260">MDLTWKMKNLFLFQELKHEKDYLKIKPYKNVHSHNIEQMDFNEKDNAIISCSKDPYVSLIKTFLSKSKTPYILKMRKGCNCFAYSNFLKIIVTGSSDQIIRIWNSVLISNIIAILKGHNANILDVAIMDTQHMVLSFSEDGIIKLWDINENKCLQTEKIEFPAFTILGKAIEYGTKNIYPGPKRSSKYFDTQEESELNKKYFGIPEVEERPMHTETSKSFRGSTGTWERSNLLVTCCNYIATLNVNYENSDIRRLNEMTILPPPPLQNSVLIPAYWQVRTKELKSNPNQVIEQNINDTLKSLDFIINKDLFDTEGSKSDINYKIAILETKKMQMKAHVAKGAPFLALSLLKIEDLKLSVELRTTNKSFRNIKKMLKGASVRDQAFSEPSSSKSP</sequence>
<dbReference type="InterPro" id="IPR001680">
    <property type="entry name" value="WD40_rpt"/>
</dbReference>
<evidence type="ECO:0000256" key="1">
    <source>
        <dbReference type="ARBA" id="ARBA00022737"/>
    </source>
</evidence>
<organism evidence="3 4">
    <name type="scientific">Psylliodes chrysocephalus</name>
    <dbReference type="NCBI Taxonomy" id="3402493"/>
    <lineage>
        <taxon>Eukaryota</taxon>
        <taxon>Metazoa</taxon>
        <taxon>Ecdysozoa</taxon>
        <taxon>Arthropoda</taxon>
        <taxon>Hexapoda</taxon>
        <taxon>Insecta</taxon>
        <taxon>Pterygota</taxon>
        <taxon>Neoptera</taxon>
        <taxon>Endopterygota</taxon>
        <taxon>Coleoptera</taxon>
        <taxon>Polyphaga</taxon>
        <taxon>Cucujiformia</taxon>
        <taxon>Chrysomeloidea</taxon>
        <taxon>Chrysomelidae</taxon>
        <taxon>Galerucinae</taxon>
        <taxon>Alticini</taxon>
        <taxon>Psylliodes</taxon>
    </lineage>
</organism>
<reference evidence="3" key="1">
    <citation type="submission" date="2022-01" db="EMBL/GenBank/DDBJ databases">
        <authorList>
            <person name="King R."/>
        </authorList>
    </citation>
    <scope>NUCLEOTIDE SEQUENCE</scope>
</reference>
<dbReference type="PANTHER" id="PTHR44324:SF3">
    <property type="entry name" value="WD REPEAT-CONTAINING PROTEIN 49-LIKE"/>
    <property type="match status" value="1"/>
</dbReference>
<name>A0A9P0CL43_9CUCU</name>
<dbReference type="Gene3D" id="2.130.10.10">
    <property type="entry name" value="YVTN repeat-like/Quinoprotein amine dehydrogenase"/>
    <property type="match status" value="1"/>
</dbReference>
<evidence type="ECO:0000313" key="4">
    <source>
        <dbReference type="Proteomes" id="UP001153636"/>
    </source>
</evidence>
<keyword evidence="2" id="KW-0853">WD repeat</keyword>
<keyword evidence="1" id="KW-0677">Repeat</keyword>
<dbReference type="EMBL" id="OV651823">
    <property type="protein sequence ID" value="CAH1101490.1"/>
    <property type="molecule type" value="Genomic_DNA"/>
</dbReference>
<feature type="repeat" description="WD" evidence="2">
    <location>
        <begin position="115"/>
        <end position="156"/>
    </location>
</feature>
<evidence type="ECO:0000256" key="2">
    <source>
        <dbReference type="PROSITE-ProRule" id="PRU00221"/>
    </source>
</evidence>
<dbReference type="InterPro" id="IPR036322">
    <property type="entry name" value="WD40_repeat_dom_sf"/>
</dbReference>
<dbReference type="PROSITE" id="PS50294">
    <property type="entry name" value="WD_REPEATS_REGION"/>
    <property type="match status" value="1"/>
</dbReference>
<evidence type="ECO:0000313" key="3">
    <source>
        <dbReference type="EMBL" id="CAH1101490.1"/>
    </source>
</evidence>
<gene>
    <name evidence="3" type="ORF">PSYICH_LOCUS2814</name>
</gene>
<dbReference type="PROSITE" id="PS50082">
    <property type="entry name" value="WD_REPEATS_2"/>
    <property type="match status" value="1"/>
</dbReference>
<proteinExistence type="predicted"/>
<dbReference type="InterPro" id="IPR051242">
    <property type="entry name" value="WD-EF-hand_domain"/>
</dbReference>
<dbReference type="AlphaFoldDB" id="A0A9P0CL43"/>
<keyword evidence="4" id="KW-1185">Reference proteome</keyword>
<dbReference type="Proteomes" id="UP001153636">
    <property type="component" value="Chromosome 11"/>
</dbReference>